<dbReference type="RefSeq" id="XP_041690492.1">
    <property type="nucleotide sequence ID" value="XM_041825075.1"/>
</dbReference>
<sequence length="461" mass="51202">MKNALVSGASLFVAAVHGAVVDKRASSGTATVNLAVPQGTPSHLASGFIYGIPDTPNQIPDQFYTDMGFRYTRAGGAQIPARGWAFGKDEFEQRFDSSLSNYKTARKYGARVQLLLADLWGADATIRLAMPGANGDWSSFDEFLDTVLARIDENDMIEGLDLEIWNEPDGPGFWQSSQAQYLEMWGRAFPKIRAAFPDMPIVGPSSAGQPSTSNRWAKRFYQFIKTNGSVPDYYTWHEETSGDEVTRDVRNLENLIADVGLPRKPFMINEYAVRSEQNPATAAWYISRLERHNVIGLRGHWASGYSLHDYFANLLSKPGATDKCRSNSCATSTGYWGNGEYNVYKYYNLNMTGSRVQTSGSSDTLFDVYATSNGKSRSAKILCGTRHHASTWSVQIMNLDKAGYPKNGKVKIQKYQFGFGNGKFDRVSVVDLGLQEYTSKNNQLTFDVTTNNIAAYAFELI</sequence>
<comment type="caution">
    <text evidence="2">The sequence shown here is derived from an EMBL/GenBank/DDBJ whole genome shotgun (WGS) entry which is preliminary data.</text>
</comment>
<dbReference type="GeneID" id="65093635"/>
<name>A0A1L7UGJ0_FUSMA</name>
<reference evidence="3" key="1">
    <citation type="journal article" date="2016" name="Genome Biol. Evol.">
        <title>Comparative 'omics' of the Fusarium fujikuroi species complex highlights differences in genetic potential and metabolite synthesis.</title>
        <authorList>
            <person name="Niehaus E.-M."/>
            <person name="Muensterkoetter M."/>
            <person name="Proctor R.H."/>
            <person name="Brown D.W."/>
            <person name="Sharon A."/>
            <person name="Idan Y."/>
            <person name="Oren-Young L."/>
            <person name="Sieber C.M."/>
            <person name="Novak O."/>
            <person name="Pencik A."/>
            <person name="Tarkowska D."/>
            <person name="Hromadova K."/>
            <person name="Freeman S."/>
            <person name="Maymon M."/>
            <person name="Elazar M."/>
            <person name="Youssef S.A."/>
            <person name="El-Shabrawy E.S.M."/>
            <person name="Shalaby A.B.A."/>
            <person name="Houterman P."/>
            <person name="Brock N.L."/>
            <person name="Burkhardt I."/>
            <person name="Tsavkelova E.A."/>
            <person name="Dickschat J.S."/>
            <person name="Galuszka P."/>
            <person name="Gueldener U."/>
            <person name="Tudzynski B."/>
        </authorList>
    </citation>
    <scope>NUCLEOTIDE SEQUENCE [LARGE SCALE GENOMIC DNA]</scope>
    <source>
        <strain evidence="3">MRC7560</strain>
    </source>
</reference>
<feature type="signal peptide" evidence="1">
    <location>
        <begin position="1"/>
        <end position="18"/>
    </location>
</feature>
<dbReference type="EMBL" id="FCQH01000020">
    <property type="protein sequence ID" value="CVL07483.1"/>
    <property type="molecule type" value="Genomic_DNA"/>
</dbReference>
<gene>
    <name evidence="2" type="ORF">FMAN_14388</name>
</gene>
<feature type="chain" id="PRO_5012228174" description="Beta-xylosidase" evidence="1">
    <location>
        <begin position="19"/>
        <end position="461"/>
    </location>
</feature>
<evidence type="ECO:0000313" key="2">
    <source>
        <dbReference type="EMBL" id="CVL07483.1"/>
    </source>
</evidence>
<organism evidence="2 3">
    <name type="scientific">Fusarium mangiferae</name>
    <name type="common">Mango malformation disease fungus</name>
    <dbReference type="NCBI Taxonomy" id="192010"/>
    <lineage>
        <taxon>Eukaryota</taxon>
        <taxon>Fungi</taxon>
        <taxon>Dikarya</taxon>
        <taxon>Ascomycota</taxon>
        <taxon>Pezizomycotina</taxon>
        <taxon>Sordariomycetes</taxon>
        <taxon>Hypocreomycetidae</taxon>
        <taxon>Hypocreales</taxon>
        <taxon>Nectriaceae</taxon>
        <taxon>Fusarium</taxon>
        <taxon>Fusarium fujikuroi species complex</taxon>
    </lineage>
</organism>
<dbReference type="InterPro" id="IPR017853">
    <property type="entry name" value="GH"/>
</dbReference>
<dbReference type="Proteomes" id="UP000184255">
    <property type="component" value="Unassembled WGS sequence"/>
</dbReference>
<evidence type="ECO:0000313" key="3">
    <source>
        <dbReference type="Proteomes" id="UP000184255"/>
    </source>
</evidence>
<keyword evidence="1" id="KW-0732">Signal</keyword>
<dbReference type="SUPFAM" id="SSF51445">
    <property type="entry name" value="(Trans)glycosidases"/>
    <property type="match status" value="1"/>
</dbReference>
<accession>A0A1L7UGJ0</accession>
<evidence type="ECO:0008006" key="4">
    <source>
        <dbReference type="Google" id="ProtNLM"/>
    </source>
</evidence>
<dbReference type="Gene3D" id="3.20.20.80">
    <property type="entry name" value="Glycosidases"/>
    <property type="match status" value="1"/>
</dbReference>
<proteinExistence type="predicted"/>
<dbReference type="VEuPathDB" id="FungiDB:FMAN_14388"/>
<protein>
    <recommendedName>
        <fullName evidence="4">Beta-xylosidase</fullName>
    </recommendedName>
</protein>
<keyword evidence="3" id="KW-1185">Reference proteome</keyword>
<dbReference type="AlphaFoldDB" id="A0A1L7UGJ0"/>
<evidence type="ECO:0000256" key="1">
    <source>
        <dbReference type="SAM" id="SignalP"/>
    </source>
</evidence>